<dbReference type="Gene3D" id="3.30.420.610">
    <property type="entry name" value="LOTUS domain-like"/>
    <property type="match status" value="1"/>
</dbReference>
<sequence>MEELEKLKPKLSATVTAVGSSGCSITELAKLFRDDWLTDIPYAQCGFPNLVALLEDMPDAVTLSQTAHGDYVVRPVRREELTRVLDLVDRTAPTTSQGRANYARSRTSRPVDNVYAIQDHPGTSVLIENLEMGEVQHSSNLELGKAQRPKELTYDVLLNLLKESNQIQSQDIPVKAKKRLNLKVTLDKLNQIFRTNASTEVEAYAIGFRGIFDVKPTKNGNAVLTYVGNDQKSQVSAQEGVSKKKKEYTKAVLIENIQRFTANGQRMYLNGHENYAKQNYNVPDLSLDTLNRVLRQQARTRKEALAFGLAGFADVGGLDTNIHITLSSAAPVSKDKRSRFLAWLEKLAPIYASSLWREYHKEFGQEATLLILNDALGTSAESRIGVLQAVCTKALKLQFDPAFNTQLVFYPADSKSVFLCVFERDFRRQEDQRLSEICLCKYDQILQADKLLQPQCEA</sequence>
<reference evidence="2 3" key="1">
    <citation type="journal article" date="2015" name="Genome Biol.">
        <title>Comparative genomics of Steinernema reveals deeply conserved gene regulatory networks.</title>
        <authorList>
            <person name="Dillman A.R."/>
            <person name="Macchietto M."/>
            <person name="Porter C.F."/>
            <person name="Rogers A."/>
            <person name="Williams B."/>
            <person name="Antoshechkin I."/>
            <person name="Lee M.M."/>
            <person name="Goodwin Z."/>
            <person name="Lu X."/>
            <person name="Lewis E.E."/>
            <person name="Goodrich-Blair H."/>
            <person name="Stock S.P."/>
            <person name="Adams B.J."/>
            <person name="Sternberg P.W."/>
            <person name="Mortazavi A."/>
        </authorList>
    </citation>
    <scope>NUCLEOTIDE SEQUENCE [LARGE SCALE GENOMIC DNA]</scope>
    <source>
        <strain evidence="2 3">ALL</strain>
    </source>
</reference>
<keyword evidence="3" id="KW-1185">Reference proteome</keyword>
<proteinExistence type="predicted"/>
<gene>
    <name evidence="2" type="ORF">L596_026770</name>
</gene>
<reference evidence="2 3" key="2">
    <citation type="journal article" date="2019" name="G3 (Bethesda)">
        <title>Hybrid Assembly of the Genome of the Entomopathogenic Nematode Steinernema carpocapsae Identifies the X-Chromosome.</title>
        <authorList>
            <person name="Serra L."/>
            <person name="Macchietto M."/>
            <person name="Macias-Munoz A."/>
            <person name="McGill C.J."/>
            <person name="Rodriguez I.M."/>
            <person name="Rodriguez B."/>
            <person name="Murad R."/>
            <person name="Mortazavi A."/>
        </authorList>
    </citation>
    <scope>NUCLEOTIDE SEQUENCE [LARGE SCALE GENOMIC DNA]</scope>
    <source>
        <strain evidence="2 3">ALL</strain>
    </source>
</reference>
<dbReference type="PROSITE" id="PS51257">
    <property type="entry name" value="PROKAR_LIPOPROTEIN"/>
    <property type="match status" value="1"/>
</dbReference>
<evidence type="ECO:0000313" key="2">
    <source>
        <dbReference type="EMBL" id="TKR62863.1"/>
    </source>
</evidence>
<protein>
    <recommendedName>
        <fullName evidence="1">HTH OST-type domain-containing protein</fullName>
    </recommendedName>
</protein>
<dbReference type="InterPro" id="IPR025605">
    <property type="entry name" value="OST-HTH/LOTUS_dom"/>
</dbReference>
<dbReference type="PROSITE" id="PS51644">
    <property type="entry name" value="HTH_OST"/>
    <property type="match status" value="1"/>
</dbReference>
<comment type="caution">
    <text evidence="2">The sequence shown here is derived from an EMBL/GenBank/DDBJ whole genome shotgun (WGS) entry which is preliminary data.</text>
</comment>
<dbReference type="EMBL" id="AZBU02000010">
    <property type="protein sequence ID" value="TKR62863.1"/>
    <property type="molecule type" value="Genomic_DNA"/>
</dbReference>
<evidence type="ECO:0000259" key="1">
    <source>
        <dbReference type="PROSITE" id="PS51644"/>
    </source>
</evidence>
<dbReference type="AlphaFoldDB" id="A0A4U5M3A5"/>
<dbReference type="OrthoDB" id="10034606at2759"/>
<dbReference type="InterPro" id="IPR041966">
    <property type="entry name" value="LOTUS-like"/>
</dbReference>
<feature type="domain" description="HTH OST-type" evidence="1">
    <location>
        <begin position="3"/>
        <end position="77"/>
    </location>
</feature>
<organism evidence="2 3">
    <name type="scientific">Steinernema carpocapsae</name>
    <name type="common">Entomopathogenic nematode</name>
    <dbReference type="NCBI Taxonomy" id="34508"/>
    <lineage>
        <taxon>Eukaryota</taxon>
        <taxon>Metazoa</taxon>
        <taxon>Ecdysozoa</taxon>
        <taxon>Nematoda</taxon>
        <taxon>Chromadorea</taxon>
        <taxon>Rhabditida</taxon>
        <taxon>Tylenchina</taxon>
        <taxon>Panagrolaimomorpha</taxon>
        <taxon>Strongyloidoidea</taxon>
        <taxon>Steinernematidae</taxon>
        <taxon>Steinernema</taxon>
    </lineage>
</organism>
<evidence type="ECO:0000313" key="3">
    <source>
        <dbReference type="Proteomes" id="UP000298663"/>
    </source>
</evidence>
<dbReference type="Proteomes" id="UP000298663">
    <property type="component" value="Unassembled WGS sequence"/>
</dbReference>
<name>A0A4U5M3A5_STECR</name>
<accession>A0A4U5M3A5</accession>